<dbReference type="EMBL" id="LR900530">
    <property type="protein sequence ID" value="CAD7246001.1"/>
    <property type="molecule type" value="Genomic_DNA"/>
</dbReference>
<reference evidence="1" key="1">
    <citation type="submission" date="2020-11" db="EMBL/GenBank/DDBJ databases">
        <authorList>
            <person name="Tran Van P."/>
        </authorList>
    </citation>
    <scope>NUCLEOTIDE SEQUENCE</scope>
</reference>
<organism evidence="1">
    <name type="scientific">Darwinula stevensoni</name>
    <dbReference type="NCBI Taxonomy" id="69355"/>
    <lineage>
        <taxon>Eukaryota</taxon>
        <taxon>Metazoa</taxon>
        <taxon>Ecdysozoa</taxon>
        <taxon>Arthropoda</taxon>
        <taxon>Crustacea</taxon>
        <taxon>Oligostraca</taxon>
        <taxon>Ostracoda</taxon>
        <taxon>Podocopa</taxon>
        <taxon>Podocopida</taxon>
        <taxon>Darwinulocopina</taxon>
        <taxon>Darwinuloidea</taxon>
        <taxon>Darwinulidae</taxon>
        <taxon>Darwinula</taxon>
    </lineage>
</organism>
<keyword evidence="2" id="KW-1185">Reference proteome</keyword>
<proteinExistence type="predicted"/>
<dbReference type="Proteomes" id="UP000677054">
    <property type="component" value="Unassembled WGS sequence"/>
</dbReference>
<evidence type="ECO:0000313" key="2">
    <source>
        <dbReference type="Proteomes" id="UP000677054"/>
    </source>
</evidence>
<sequence length="212" mass="23476">MRGAALSDMRLRSHSVLDGAVYGQTMNEQMMLMIFLWFLPNAKASTNQTSSQLEVEDSGLRNGCTVTGSQLQCQGMVQLPANLSLLGITDWVMEGTMETAVTEKLLDPVKITIKKLYIHHAPRLQNISEGTFQLFLPALRFLRITNTAVDQLPKFLLGSSEGILNTINLEYNQIQEIESGTFQVKTDELLLGHNRITSVHANAFEGSSFGTL</sequence>
<accession>A0A7R8X8H3</accession>
<protein>
    <submittedName>
        <fullName evidence="1">Uncharacterized protein</fullName>
    </submittedName>
</protein>
<dbReference type="AlphaFoldDB" id="A0A7R8X8H3"/>
<dbReference type="Gene3D" id="3.80.10.10">
    <property type="entry name" value="Ribonuclease Inhibitor"/>
    <property type="match status" value="1"/>
</dbReference>
<name>A0A7R8X8H3_9CRUS</name>
<dbReference type="InterPro" id="IPR032675">
    <property type="entry name" value="LRR_dom_sf"/>
</dbReference>
<dbReference type="SUPFAM" id="SSF52058">
    <property type="entry name" value="L domain-like"/>
    <property type="match status" value="1"/>
</dbReference>
<dbReference type="EMBL" id="CAJPEV010001013">
    <property type="protein sequence ID" value="CAG0890137.1"/>
    <property type="molecule type" value="Genomic_DNA"/>
</dbReference>
<dbReference type="OrthoDB" id="10068119at2759"/>
<evidence type="ECO:0000313" key="1">
    <source>
        <dbReference type="EMBL" id="CAD7246001.1"/>
    </source>
</evidence>
<gene>
    <name evidence="1" type="ORF">DSTB1V02_LOCUS5867</name>
</gene>